<proteinExistence type="inferred from homology"/>
<evidence type="ECO:0000256" key="2">
    <source>
        <dbReference type="ARBA" id="ARBA00023002"/>
    </source>
</evidence>
<dbReference type="PROSITE" id="PS00061">
    <property type="entry name" value="ADH_SHORT"/>
    <property type="match status" value="1"/>
</dbReference>
<dbReference type="InterPro" id="IPR020904">
    <property type="entry name" value="Sc_DH/Rdtase_CS"/>
</dbReference>
<sequence length="265" mass="29309">MAANYFENKKTWITGASSGIGKAMAEELAKKGAKLVISGRRKEVLMQLAKELLVFGAQQVEVLPFDLEKEAERQNALAELQKIWSAPDILILSGGLSQRSLIRDTELKVYRRLMEVDYLANVELSKAFMDRWQNGQGQVVVISSLVGKIPTPYRSGYAAAKHALHGFYESLRAEEPHIKVNLICPGFIHTQVSVNALTGNNEALGEMDQAQANGMPAEVFAKKALKAIQNNKAVALIGGKEVWGVQLFRFFPGLFRKIIGKARVR</sequence>
<dbReference type="PRINTS" id="PR00081">
    <property type="entry name" value="GDHRDH"/>
</dbReference>
<dbReference type="PANTHER" id="PTHR44196:SF1">
    <property type="entry name" value="DEHYDROGENASE_REDUCTASE SDR FAMILY MEMBER 7B"/>
    <property type="match status" value="1"/>
</dbReference>
<name>A0A7H0VJI6_9FLAO</name>
<accession>A0A7H0VJI6</accession>
<comment type="similarity">
    <text evidence="1">Belongs to the short-chain dehydrogenases/reductases (SDR) family.</text>
</comment>
<keyword evidence="2" id="KW-0560">Oxidoreductase</keyword>
<evidence type="ECO:0000313" key="3">
    <source>
        <dbReference type="EMBL" id="QNR25884.1"/>
    </source>
</evidence>
<keyword evidence="4" id="KW-1185">Reference proteome</keyword>
<reference evidence="3 4" key="1">
    <citation type="submission" date="2020-08" db="EMBL/GenBank/DDBJ databases">
        <title>Croceimicrobium hydrocarbonivorans gen. nov., sp. nov., a novel marine bacterium isolated from a bacterial consortium that degrades polyethylene terephthalate.</title>
        <authorList>
            <person name="Liu R."/>
        </authorList>
    </citation>
    <scope>NUCLEOTIDE SEQUENCE [LARGE SCALE GENOMIC DNA]</scope>
    <source>
        <strain evidence="3 4">A20-9</strain>
    </source>
</reference>
<evidence type="ECO:0000256" key="1">
    <source>
        <dbReference type="ARBA" id="ARBA00006484"/>
    </source>
</evidence>
<dbReference type="EMBL" id="CP060139">
    <property type="protein sequence ID" value="QNR25884.1"/>
    <property type="molecule type" value="Genomic_DNA"/>
</dbReference>
<dbReference type="GO" id="GO:0016491">
    <property type="term" value="F:oxidoreductase activity"/>
    <property type="evidence" value="ECO:0007669"/>
    <property type="project" value="UniProtKB-KW"/>
</dbReference>
<dbReference type="Gene3D" id="3.40.50.720">
    <property type="entry name" value="NAD(P)-binding Rossmann-like Domain"/>
    <property type="match status" value="1"/>
</dbReference>
<dbReference type="AlphaFoldDB" id="A0A7H0VJI6"/>
<dbReference type="KEGG" id="chyd:H4K34_08565"/>
<dbReference type="GO" id="GO:0016020">
    <property type="term" value="C:membrane"/>
    <property type="evidence" value="ECO:0007669"/>
    <property type="project" value="TreeGrafter"/>
</dbReference>
<dbReference type="RefSeq" id="WP_210760409.1">
    <property type="nucleotide sequence ID" value="NZ_CP060139.1"/>
</dbReference>
<dbReference type="InterPro" id="IPR036291">
    <property type="entry name" value="NAD(P)-bd_dom_sf"/>
</dbReference>
<dbReference type="Pfam" id="PF00106">
    <property type="entry name" value="adh_short"/>
    <property type="match status" value="1"/>
</dbReference>
<dbReference type="PANTHER" id="PTHR44196">
    <property type="entry name" value="DEHYDROGENASE/REDUCTASE SDR FAMILY MEMBER 7B"/>
    <property type="match status" value="1"/>
</dbReference>
<dbReference type="InterPro" id="IPR002347">
    <property type="entry name" value="SDR_fam"/>
</dbReference>
<organism evidence="3 4">
    <name type="scientific">Croceimicrobium hydrocarbonivorans</name>
    <dbReference type="NCBI Taxonomy" id="2761580"/>
    <lineage>
        <taxon>Bacteria</taxon>
        <taxon>Pseudomonadati</taxon>
        <taxon>Bacteroidota</taxon>
        <taxon>Flavobacteriia</taxon>
        <taxon>Flavobacteriales</taxon>
        <taxon>Owenweeksiaceae</taxon>
        <taxon>Croceimicrobium</taxon>
    </lineage>
</organism>
<dbReference type="Proteomes" id="UP000516305">
    <property type="component" value="Chromosome"/>
</dbReference>
<dbReference type="SUPFAM" id="SSF51735">
    <property type="entry name" value="NAD(P)-binding Rossmann-fold domains"/>
    <property type="match status" value="1"/>
</dbReference>
<gene>
    <name evidence="3" type="ORF">H4K34_08565</name>
</gene>
<evidence type="ECO:0000313" key="4">
    <source>
        <dbReference type="Proteomes" id="UP000516305"/>
    </source>
</evidence>
<protein>
    <submittedName>
        <fullName evidence="3">SDR family NAD(P)-dependent oxidoreductase</fullName>
    </submittedName>
</protein>